<protein>
    <submittedName>
        <fullName evidence="2">Uncharacterized protein</fullName>
    </submittedName>
</protein>
<evidence type="ECO:0000313" key="3">
    <source>
        <dbReference type="Proteomes" id="UP000298416"/>
    </source>
</evidence>
<name>A0A8X8ZX72_SALSN</name>
<dbReference type="Proteomes" id="UP000298416">
    <property type="component" value="Unassembled WGS sequence"/>
</dbReference>
<keyword evidence="3" id="KW-1185">Reference proteome</keyword>
<reference evidence="2" key="2">
    <citation type="submission" date="2020-08" db="EMBL/GenBank/DDBJ databases">
        <title>Plant Genome Project.</title>
        <authorList>
            <person name="Zhang R.-G."/>
        </authorList>
    </citation>
    <scope>NUCLEOTIDE SEQUENCE</scope>
    <source>
        <strain evidence="2">Huo1</strain>
        <tissue evidence="2">Leaf</tissue>
    </source>
</reference>
<evidence type="ECO:0000313" key="2">
    <source>
        <dbReference type="EMBL" id="KAG6419174.1"/>
    </source>
</evidence>
<gene>
    <name evidence="2" type="ORF">SASPL_121386</name>
</gene>
<organism evidence="2">
    <name type="scientific">Salvia splendens</name>
    <name type="common">Scarlet sage</name>
    <dbReference type="NCBI Taxonomy" id="180675"/>
    <lineage>
        <taxon>Eukaryota</taxon>
        <taxon>Viridiplantae</taxon>
        <taxon>Streptophyta</taxon>
        <taxon>Embryophyta</taxon>
        <taxon>Tracheophyta</taxon>
        <taxon>Spermatophyta</taxon>
        <taxon>Magnoliopsida</taxon>
        <taxon>eudicotyledons</taxon>
        <taxon>Gunneridae</taxon>
        <taxon>Pentapetalae</taxon>
        <taxon>asterids</taxon>
        <taxon>lamiids</taxon>
        <taxon>Lamiales</taxon>
        <taxon>Lamiaceae</taxon>
        <taxon>Nepetoideae</taxon>
        <taxon>Mentheae</taxon>
        <taxon>Salviinae</taxon>
        <taxon>Salvia</taxon>
        <taxon>Salvia subgen. Calosphace</taxon>
        <taxon>core Calosphace</taxon>
    </lineage>
</organism>
<accession>A0A8X8ZX72</accession>
<proteinExistence type="predicted"/>
<comment type="caution">
    <text evidence="2">The sequence shown here is derived from an EMBL/GenBank/DDBJ whole genome shotgun (WGS) entry which is preliminary data.</text>
</comment>
<dbReference type="AlphaFoldDB" id="A0A8X8ZX72"/>
<sequence length="140" mass="14636">MDRSNYPDGEGWINPRITRVPAGSRVRGLISSASRRRGSASPTGGGEGRASLTGGLADGEDEASPTGGVPGGEGRASPTGGLASGEGDASYEVTDSPVMSDEEYVRRYVITEAGKEAWERNKAEAERKVKAFFGENCLDP</sequence>
<reference evidence="2" key="1">
    <citation type="submission" date="2018-01" db="EMBL/GenBank/DDBJ databases">
        <authorList>
            <person name="Mao J.F."/>
        </authorList>
    </citation>
    <scope>NUCLEOTIDE SEQUENCE</scope>
    <source>
        <strain evidence="2">Huo1</strain>
        <tissue evidence="2">Leaf</tissue>
    </source>
</reference>
<evidence type="ECO:0000256" key="1">
    <source>
        <dbReference type="SAM" id="MobiDB-lite"/>
    </source>
</evidence>
<feature type="region of interest" description="Disordered" evidence="1">
    <location>
        <begin position="1"/>
        <end position="98"/>
    </location>
</feature>
<dbReference type="EMBL" id="PNBA02000007">
    <property type="protein sequence ID" value="KAG6419174.1"/>
    <property type="molecule type" value="Genomic_DNA"/>
</dbReference>